<evidence type="ECO:0000256" key="1">
    <source>
        <dbReference type="SAM" id="MobiDB-lite"/>
    </source>
</evidence>
<dbReference type="EMBL" id="KZ302075">
    <property type="protein sequence ID" value="PFH48141.1"/>
    <property type="molecule type" value="Genomic_DNA"/>
</dbReference>
<feature type="compositionally biased region" description="Polar residues" evidence="1">
    <location>
        <begin position="49"/>
        <end position="59"/>
    </location>
</feature>
<keyword evidence="2" id="KW-0812">Transmembrane</keyword>
<accession>A0A2A9NIM3</accession>
<keyword evidence="2" id="KW-0472">Membrane</keyword>
<keyword evidence="4" id="KW-1185">Reference proteome</keyword>
<name>A0A2A9NIM3_9AGAR</name>
<evidence type="ECO:0000313" key="3">
    <source>
        <dbReference type="EMBL" id="PFH48141.1"/>
    </source>
</evidence>
<feature type="region of interest" description="Disordered" evidence="1">
    <location>
        <begin position="43"/>
        <end position="62"/>
    </location>
</feature>
<proteinExistence type="predicted"/>
<evidence type="ECO:0000313" key="4">
    <source>
        <dbReference type="Proteomes" id="UP000242287"/>
    </source>
</evidence>
<protein>
    <submittedName>
        <fullName evidence="3">Uncharacterized protein</fullName>
    </submittedName>
</protein>
<dbReference type="OrthoDB" id="411632at2759"/>
<keyword evidence="2" id="KW-1133">Transmembrane helix</keyword>
<feature type="transmembrane region" description="Helical" evidence="2">
    <location>
        <begin position="12"/>
        <end position="32"/>
    </location>
</feature>
<reference evidence="3 4" key="1">
    <citation type="submission" date="2014-02" db="EMBL/GenBank/DDBJ databases">
        <title>Transposable element dynamics among asymbiotic and ectomycorrhizal Amanita fungi.</title>
        <authorList>
            <consortium name="DOE Joint Genome Institute"/>
            <person name="Hess J."/>
            <person name="Skrede I."/>
            <person name="Wolfe B."/>
            <person name="LaButti K."/>
            <person name="Ohm R.A."/>
            <person name="Grigoriev I.V."/>
            <person name="Pringle A."/>
        </authorList>
    </citation>
    <scope>NUCLEOTIDE SEQUENCE [LARGE SCALE GENOMIC DNA]</scope>
    <source>
        <strain evidence="3 4">SKay4041</strain>
    </source>
</reference>
<organism evidence="3 4">
    <name type="scientific">Amanita thiersii Skay4041</name>
    <dbReference type="NCBI Taxonomy" id="703135"/>
    <lineage>
        <taxon>Eukaryota</taxon>
        <taxon>Fungi</taxon>
        <taxon>Dikarya</taxon>
        <taxon>Basidiomycota</taxon>
        <taxon>Agaricomycotina</taxon>
        <taxon>Agaricomycetes</taxon>
        <taxon>Agaricomycetidae</taxon>
        <taxon>Agaricales</taxon>
        <taxon>Pluteineae</taxon>
        <taxon>Amanitaceae</taxon>
        <taxon>Amanita</taxon>
    </lineage>
</organism>
<evidence type="ECO:0000256" key="2">
    <source>
        <dbReference type="SAM" id="Phobius"/>
    </source>
</evidence>
<sequence length="269" mass="30969">MCPHINSAKGRISRTSIYLCCLIIVLYFVHVINNDTFRQKEFPGRHSTNKNNTNTQYTSPAIPDGRRKKPRILLVSALFPLEQTKHSSAEYAVWLANLIGKVTTDVYFFAPPSLEATIRAVRAPGAYITINTTFDSVFDIPPLKNYQAAYTAMHAKDRERKIHSPDLYAVWNAKPYLTNEAIKNLYPEKQYDYVFWNDAGSFRQVHFYETWPDPGRVREVWEEGSRRSGMPEEDLLFFALASPPFSVMKNWKEQMGHIDVVDFGEGESF</sequence>
<dbReference type="Proteomes" id="UP000242287">
    <property type="component" value="Unassembled WGS sequence"/>
</dbReference>
<dbReference type="AlphaFoldDB" id="A0A2A9NIM3"/>
<gene>
    <name evidence="3" type="ORF">AMATHDRAFT_66172</name>
</gene>